<comment type="caution">
    <text evidence="2">The sequence shown here is derived from an EMBL/GenBank/DDBJ whole genome shotgun (WGS) entry which is preliminary data.</text>
</comment>
<evidence type="ECO:0000256" key="1">
    <source>
        <dbReference type="SAM" id="MobiDB-lite"/>
    </source>
</evidence>
<dbReference type="InterPro" id="IPR018247">
    <property type="entry name" value="EF_Hand_1_Ca_BS"/>
</dbReference>
<organism evidence="2 3">
    <name type="scientific">Rhodanobacter denitrificans</name>
    <dbReference type="NCBI Taxonomy" id="666685"/>
    <lineage>
        <taxon>Bacteria</taxon>
        <taxon>Pseudomonadati</taxon>
        <taxon>Pseudomonadota</taxon>
        <taxon>Gammaproteobacteria</taxon>
        <taxon>Lysobacterales</taxon>
        <taxon>Rhodanobacteraceae</taxon>
        <taxon>Rhodanobacter</taxon>
    </lineage>
</organism>
<sequence length="83" mass="8816">MVLAACATAQAAAPAPPPDPPLLPYDTLDADHDGIVTLPEITVHAPHLARRLSACDRNGDRRLTREEYARCGPAPAAPAPDRR</sequence>
<dbReference type="AlphaFoldDB" id="A0A2W5KFA9"/>
<feature type="region of interest" description="Disordered" evidence="1">
    <location>
        <begin position="1"/>
        <end position="21"/>
    </location>
</feature>
<gene>
    <name evidence="2" type="ORF">DI564_11480</name>
</gene>
<accession>A0A2W5KFA9</accession>
<dbReference type="InterPro" id="IPR011992">
    <property type="entry name" value="EF-hand-dom_pair"/>
</dbReference>
<dbReference type="Proteomes" id="UP000249046">
    <property type="component" value="Unassembled WGS sequence"/>
</dbReference>
<evidence type="ECO:0000313" key="2">
    <source>
        <dbReference type="EMBL" id="PZQ13505.1"/>
    </source>
</evidence>
<dbReference type="PROSITE" id="PS00018">
    <property type="entry name" value="EF_HAND_1"/>
    <property type="match status" value="2"/>
</dbReference>
<evidence type="ECO:0000313" key="3">
    <source>
        <dbReference type="Proteomes" id="UP000249046"/>
    </source>
</evidence>
<name>A0A2W5KFA9_9GAMM</name>
<dbReference type="SUPFAM" id="SSF47473">
    <property type="entry name" value="EF-hand"/>
    <property type="match status" value="1"/>
</dbReference>
<dbReference type="Gene3D" id="1.10.238.10">
    <property type="entry name" value="EF-hand"/>
    <property type="match status" value="1"/>
</dbReference>
<protein>
    <recommendedName>
        <fullName evidence="4">EF-hand domain-containing protein</fullName>
    </recommendedName>
</protein>
<proteinExistence type="predicted"/>
<reference evidence="2 3" key="1">
    <citation type="submission" date="2017-08" db="EMBL/GenBank/DDBJ databases">
        <title>Infants hospitalized years apart are colonized by the same room-sourced microbial strains.</title>
        <authorList>
            <person name="Brooks B."/>
            <person name="Olm M.R."/>
            <person name="Firek B.A."/>
            <person name="Baker R."/>
            <person name="Thomas B.C."/>
            <person name="Morowitz M.J."/>
            <person name="Banfield J.F."/>
        </authorList>
    </citation>
    <scope>NUCLEOTIDE SEQUENCE [LARGE SCALE GENOMIC DNA]</scope>
    <source>
        <strain evidence="2">S2_005_003_R2_42</strain>
    </source>
</reference>
<evidence type="ECO:0008006" key="4">
    <source>
        <dbReference type="Google" id="ProtNLM"/>
    </source>
</evidence>
<feature type="compositionally biased region" description="Low complexity" evidence="1">
    <location>
        <begin position="1"/>
        <end position="13"/>
    </location>
</feature>
<dbReference type="EMBL" id="QFPO01000009">
    <property type="protein sequence ID" value="PZQ13505.1"/>
    <property type="molecule type" value="Genomic_DNA"/>
</dbReference>